<sequence>MSRLDPTFTQEFASAMAWWHMAGVDCDFADDATTWLTERAPAGAGAPGAIPVSARRGGPASQPHPGGAHPRAIPSAFADPPAQGVTERRNLLGDSPPADLAAFGQWWLESPMLDDARGFPRVLPRGPQNPALMVLVCQPEAEDRDTLLSGAQGRLLANILAAMGLDDSAVYIAAALPAHRPLADLAQLAASGMDAVTAHHVQLVAPQRLIAFGAGLAPMLGAKGDEPLRQINHAGGTTPVLPSETLDALMDMPRLKARFWRRWIEWSATH</sequence>
<dbReference type="Proteomes" id="UP000078263">
    <property type="component" value="Chromosome"/>
</dbReference>
<reference evidence="2 3" key="1">
    <citation type="submission" date="2016-05" db="EMBL/GenBank/DDBJ databases">
        <title>Compelete Genome Sequence of Bacteriochlorophyll-Synthesizing Bacterium Porphyrobacter neustonensis DSM 9434.</title>
        <authorList>
            <person name="Shi X.-L."/>
            <person name="Wu Y.-H."/>
            <person name="Cheng H."/>
            <person name="Xu L."/>
            <person name="Zhang X.-Q."/>
            <person name="Wang C.-S."/>
            <person name="Xu X.-W."/>
        </authorList>
    </citation>
    <scope>NUCLEOTIDE SEQUENCE [LARGE SCALE GENOMIC DNA]</scope>
    <source>
        <strain evidence="2 3">DSM 9434</strain>
    </source>
</reference>
<dbReference type="AlphaFoldDB" id="A0A192D6M9"/>
<keyword evidence="3" id="KW-1185">Reference proteome</keyword>
<accession>A0A192D6M9</accession>
<dbReference type="InterPro" id="IPR036895">
    <property type="entry name" value="Uracil-DNA_glycosylase-like_sf"/>
</dbReference>
<dbReference type="KEGG" id="pns:A9D12_12890"/>
<evidence type="ECO:0000256" key="1">
    <source>
        <dbReference type="SAM" id="MobiDB-lite"/>
    </source>
</evidence>
<evidence type="ECO:0008006" key="4">
    <source>
        <dbReference type="Google" id="ProtNLM"/>
    </source>
</evidence>
<evidence type="ECO:0000313" key="3">
    <source>
        <dbReference type="Proteomes" id="UP000078263"/>
    </source>
</evidence>
<gene>
    <name evidence="2" type="ORF">A9D12_12890</name>
</gene>
<proteinExistence type="predicted"/>
<dbReference type="OrthoDB" id="5290748at2"/>
<feature type="compositionally biased region" description="Low complexity" evidence="1">
    <location>
        <begin position="42"/>
        <end position="51"/>
    </location>
</feature>
<protein>
    <recommendedName>
        <fullName evidence="4">Uracil-DNA glycosylase-like domain-containing protein</fullName>
    </recommendedName>
</protein>
<name>A0A192D6M9_9SPHN</name>
<evidence type="ECO:0000313" key="2">
    <source>
        <dbReference type="EMBL" id="ANK13691.1"/>
    </source>
</evidence>
<feature type="region of interest" description="Disordered" evidence="1">
    <location>
        <begin position="42"/>
        <end position="88"/>
    </location>
</feature>
<dbReference type="STRING" id="1112.A9D12_12890"/>
<dbReference type="SUPFAM" id="SSF52141">
    <property type="entry name" value="Uracil-DNA glycosylase-like"/>
    <property type="match status" value="1"/>
</dbReference>
<dbReference type="EMBL" id="CP016033">
    <property type="protein sequence ID" value="ANK13691.1"/>
    <property type="molecule type" value="Genomic_DNA"/>
</dbReference>
<organism evidence="2 3">
    <name type="scientific">Erythrobacter neustonensis</name>
    <dbReference type="NCBI Taxonomy" id="1112"/>
    <lineage>
        <taxon>Bacteria</taxon>
        <taxon>Pseudomonadati</taxon>
        <taxon>Pseudomonadota</taxon>
        <taxon>Alphaproteobacteria</taxon>
        <taxon>Sphingomonadales</taxon>
        <taxon>Erythrobacteraceae</taxon>
        <taxon>Erythrobacter/Porphyrobacter group</taxon>
        <taxon>Erythrobacter</taxon>
    </lineage>
</organism>
<dbReference type="RefSeq" id="WP_068352470.1">
    <property type="nucleotide sequence ID" value="NZ_CP016033.1"/>
</dbReference>
<dbReference type="Gene3D" id="3.40.470.10">
    <property type="entry name" value="Uracil-DNA glycosylase-like domain"/>
    <property type="match status" value="1"/>
</dbReference>